<evidence type="ECO:0000256" key="5">
    <source>
        <dbReference type="ARBA" id="ARBA00022679"/>
    </source>
</evidence>
<comment type="similarity">
    <text evidence="2">Belongs to the DNA polymerase type-C family. DnaE subfamily.</text>
</comment>
<dbReference type="PANTHER" id="PTHR32294">
    <property type="entry name" value="DNA POLYMERASE III SUBUNIT ALPHA"/>
    <property type="match status" value="1"/>
</dbReference>
<dbReference type="InterPro" id="IPR003141">
    <property type="entry name" value="Pol/His_phosphatase_N"/>
</dbReference>
<keyword evidence="13" id="KW-1185">Reference proteome</keyword>
<evidence type="ECO:0000256" key="10">
    <source>
        <dbReference type="ARBA" id="ARBA00049244"/>
    </source>
</evidence>
<evidence type="ECO:0000256" key="4">
    <source>
        <dbReference type="ARBA" id="ARBA00019114"/>
    </source>
</evidence>
<dbReference type="Proteomes" id="UP001431199">
    <property type="component" value="Unassembled WGS sequence"/>
</dbReference>
<evidence type="ECO:0000313" key="12">
    <source>
        <dbReference type="EMBL" id="MCT7397996.1"/>
    </source>
</evidence>
<dbReference type="Gene3D" id="1.10.150.870">
    <property type="match status" value="1"/>
</dbReference>
<dbReference type="NCBIfam" id="NF004226">
    <property type="entry name" value="PRK05673.1"/>
    <property type="match status" value="1"/>
</dbReference>
<dbReference type="Gene3D" id="1.10.10.1600">
    <property type="entry name" value="Bacterial DNA polymerase III alpha subunit, thumb domain"/>
    <property type="match status" value="1"/>
</dbReference>
<evidence type="ECO:0000256" key="9">
    <source>
        <dbReference type="ARBA" id="ARBA00025611"/>
    </source>
</evidence>
<keyword evidence="5 12" id="KW-0808">Transferase</keyword>
<sequence length="1161" mass="131679">MNFAHLHVHTEFSLLDGSSKIKEITARAKELGMNSLAITDHGVMYGAIDFYRAANANGIKPIIGCEVYVAPGSRFTKEAGESEDRYYHLVLLAENNKGYSNLSKIVSKGFVDGFYYKPRVDYEVLQEFHEGIICLSACLAGEVQRYLARGMYEEGKKAALKYRDIFGEDNYFLEMQDHGIPEQRMVNQQLMRMSQETGIELVCTNDVHYTYDTDVEAHDILLCIQTGKKQSDENRMRYEGGQYYLKSPEEMAELFKFAPEALENTQKIADRCNVTFEFGVTKLPNYEVPEGYTPATYLRELCNNGLQKRYVDTKLDYDCPMSLGQLKERLDYELSTIETMGYVEYFLIVWDFINYAKTNGIAVGPGRGSAAGSIVSYCLEITDIDPIRYNLLFERFLNPERVSMPDIDIDFCIERRQEVIDYVGRKYGKDHVAQIVTFGTLKARGVLRDVGRVLDMPYAQVDAIAKTIPKELNITLDGALKESKEFKDLYESDEQIKYLVDMSRRLEGLPRHASMHAAGVVICAKPVEEYVPLSRASDGSITTQYIMTTLEELGLLKMDFLGLRNLTVIQNAVRFVEKDHNIKLDMHSIDYDDKKVLASIGTGNTEGIFQLESGGMKGFMKELKPQNLEDIIAGISLYRPGPMDFIPKYLEGKNNPEAITYDCPQLEHILEPTYGCIVYQEQVMQIVRDLAGYTLGRSDLVRRAMSKKKDYVMQQERQNFVYGNKEENVPGCIANGIDEKTANKIYDDMIDFAKYAFNKSHAAAYAVVAYQTAYLKYYYPAEFMAAMLTSVMDNAEKVSEYIYSCRSMGIKILPPDINEGESGFSVSENCIRYGLTAIKSVGKNIIDAIVMERNAAGKYKSLEDFISRTSPLGVNKRAVENFIKAGALDSLGATRKQMMMVYVQIMDSEAQERKNTMAGQMSLFDFVSEEDKADFEIKMPDVGEYSSDQMLEFEKEVLGIYVSGHPLQKEEARWRKHITNISTDFAEVGEDEENTKVEDKARVTIGGIITGITKKYTRQGQPMAFLTLEDLLGSVEVIVFPRQYEKYKTLIAEDNQIFVNGQASLEENAAGKVIANDIKAFDEYGTSLWIAFADKDDYTNKEAELFELLSENKGKDKVIIYLVKEKQSKMLPAMYRVDSNDTLVEKLKAMYGEKFVTKVLE</sequence>
<dbReference type="Pfam" id="PF07733">
    <property type="entry name" value="DNA_pol3_alpha"/>
    <property type="match status" value="1"/>
</dbReference>
<dbReference type="InterPro" id="IPR029460">
    <property type="entry name" value="DNAPol_HHH"/>
</dbReference>
<dbReference type="Gene3D" id="3.20.20.140">
    <property type="entry name" value="Metal-dependent hydrolases"/>
    <property type="match status" value="1"/>
</dbReference>
<dbReference type="InterPro" id="IPR011708">
    <property type="entry name" value="DNA_pol3_alpha_NTPase_dom"/>
</dbReference>
<proteinExistence type="inferred from homology"/>
<dbReference type="NCBIfam" id="NF005298">
    <property type="entry name" value="PRK06826.1"/>
    <property type="match status" value="1"/>
</dbReference>
<protein>
    <recommendedName>
        <fullName evidence="4">DNA polymerase III subunit alpha</fullName>
        <ecNumber evidence="3">2.7.7.7</ecNumber>
    </recommendedName>
</protein>
<dbReference type="EMBL" id="JAODBU010000003">
    <property type="protein sequence ID" value="MCT7397996.1"/>
    <property type="molecule type" value="Genomic_DNA"/>
</dbReference>
<evidence type="ECO:0000256" key="1">
    <source>
        <dbReference type="ARBA" id="ARBA00004496"/>
    </source>
</evidence>
<evidence type="ECO:0000256" key="3">
    <source>
        <dbReference type="ARBA" id="ARBA00012417"/>
    </source>
</evidence>
<dbReference type="SMART" id="SM00481">
    <property type="entry name" value="POLIIIAc"/>
    <property type="match status" value="1"/>
</dbReference>
<dbReference type="Pfam" id="PF17657">
    <property type="entry name" value="DNA_pol3_finger"/>
    <property type="match status" value="1"/>
</dbReference>
<dbReference type="NCBIfam" id="TIGR00594">
    <property type="entry name" value="polc"/>
    <property type="match status" value="1"/>
</dbReference>
<dbReference type="InterPro" id="IPR016195">
    <property type="entry name" value="Pol/histidinol_Pase-like"/>
</dbReference>
<keyword evidence="6 12" id="KW-0548">Nucleotidyltransferase</keyword>
<dbReference type="Pfam" id="PF01336">
    <property type="entry name" value="tRNA_anti-codon"/>
    <property type="match status" value="1"/>
</dbReference>
<dbReference type="InterPro" id="IPR041931">
    <property type="entry name" value="DNA_pol3_alpha_thumb_dom"/>
</dbReference>
<feature type="domain" description="Polymerase/histidinol phosphatase N-terminal" evidence="11">
    <location>
        <begin position="4"/>
        <end position="71"/>
    </location>
</feature>
<dbReference type="CDD" id="cd12113">
    <property type="entry name" value="PHP_PolIIIA_DnaE3"/>
    <property type="match status" value="1"/>
</dbReference>
<comment type="catalytic activity">
    <reaction evidence="10">
        <text>DNA(n) + a 2'-deoxyribonucleoside 5'-triphosphate = DNA(n+1) + diphosphate</text>
        <dbReference type="Rhea" id="RHEA:22508"/>
        <dbReference type="Rhea" id="RHEA-COMP:17339"/>
        <dbReference type="Rhea" id="RHEA-COMP:17340"/>
        <dbReference type="ChEBI" id="CHEBI:33019"/>
        <dbReference type="ChEBI" id="CHEBI:61560"/>
        <dbReference type="ChEBI" id="CHEBI:173112"/>
        <dbReference type="EC" id="2.7.7.7"/>
    </reaction>
</comment>
<dbReference type="CDD" id="cd04485">
    <property type="entry name" value="DnaE_OBF"/>
    <property type="match status" value="1"/>
</dbReference>
<evidence type="ECO:0000256" key="2">
    <source>
        <dbReference type="ARBA" id="ARBA00009496"/>
    </source>
</evidence>
<comment type="function">
    <text evidence="9">DNA polymerase III is a complex, multichain enzyme responsible for most of the replicative synthesis in bacteria. This DNA polymerase also exhibits 3' to 5' exonuclease activity. The alpha chain is the DNA polymerase.</text>
</comment>
<accession>A0ABT2LZC7</accession>
<comment type="subcellular location">
    <subcellularLocation>
        <location evidence="1">Cytoplasm</location>
    </subcellularLocation>
</comment>
<evidence type="ECO:0000256" key="7">
    <source>
        <dbReference type="ARBA" id="ARBA00022705"/>
    </source>
</evidence>
<keyword evidence="7" id="KW-0235">DNA replication</keyword>
<keyword evidence="8" id="KW-0239">DNA-directed DNA polymerase</keyword>
<dbReference type="Pfam" id="PF02811">
    <property type="entry name" value="PHP"/>
    <property type="match status" value="1"/>
</dbReference>
<dbReference type="InterPro" id="IPR004365">
    <property type="entry name" value="NA-bd_OB_tRNA"/>
</dbReference>
<dbReference type="InterPro" id="IPR004805">
    <property type="entry name" value="DnaE2/DnaE/PolC"/>
</dbReference>
<dbReference type="InterPro" id="IPR004013">
    <property type="entry name" value="PHP_dom"/>
</dbReference>
<dbReference type="EC" id="2.7.7.7" evidence="3"/>
<dbReference type="InterPro" id="IPR040982">
    <property type="entry name" value="DNA_pol3_finger"/>
</dbReference>
<dbReference type="PANTHER" id="PTHR32294:SF0">
    <property type="entry name" value="DNA POLYMERASE III SUBUNIT ALPHA"/>
    <property type="match status" value="1"/>
</dbReference>
<evidence type="ECO:0000313" key="13">
    <source>
        <dbReference type="Proteomes" id="UP001431199"/>
    </source>
</evidence>
<dbReference type="Pfam" id="PF14579">
    <property type="entry name" value="HHH_6"/>
    <property type="match status" value="1"/>
</dbReference>
<evidence type="ECO:0000256" key="8">
    <source>
        <dbReference type="ARBA" id="ARBA00022932"/>
    </source>
</evidence>
<organism evidence="12 13">
    <name type="scientific">Eubacterium album</name>
    <dbReference type="NCBI Taxonomy" id="2978477"/>
    <lineage>
        <taxon>Bacteria</taxon>
        <taxon>Bacillati</taxon>
        <taxon>Bacillota</taxon>
        <taxon>Clostridia</taxon>
        <taxon>Eubacteriales</taxon>
        <taxon>Eubacteriaceae</taxon>
        <taxon>Eubacterium</taxon>
    </lineage>
</organism>
<dbReference type="RefSeq" id="WP_260978335.1">
    <property type="nucleotide sequence ID" value="NZ_JAODBU010000003.1"/>
</dbReference>
<dbReference type="SUPFAM" id="SSF89550">
    <property type="entry name" value="PHP domain-like"/>
    <property type="match status" value="1"/>
</dbReference>
<gene>
    <name evidence="12" type="ORF">N5B56_02685</name>
</gene>
<evidence type="ECO:0000259" key="11">
    <source>
        <dbReference type="SMART" id="SM00481"/>
    </source>
</evidence>
<name>A0ABT2LZC7_9FIRM</name>
<dbReference type="GO" id="GO:0003887">
    <property type="term" value="F:DNA-directed DNA polymerase activity"/>
    <property type="evidence" value="ECO:0007669"/>
    <property type="project" value="UniProtKB-EC"/>
</dbReference>
<comment type="caution">
    <text evidence="12">The sequence shown here is derived from an EMBL/GenBank/DDBJ whole genome shotgun (WGS) entry which is preliminary data.</text>
</comment>
<evidence type="ECO:0000256" key="6">
    <source>
        <dbReference type="ARBA" id="ARBA00022695"/>
    </source>
</evidence>
<reference evidence="12" key="1">
    <citation type="submission" date="2022-09" db="EMBL/GenBank/DDBJ databases">
        <title>Eubacterium sp. LFL-14 isolated from human feces.</title>
        <authorList>
            <person name="Liu F."/>
        </authorList>
    </citation>
    <scope>NUCLEOTIDE SEQUENCE</scope>
    <source>
        <strain evidence="12">LFL-14</strain>
    </source>
</reference>